<dbReference type="Proteomes" id="UP000009336">
    <property type="component" value="Unassembled WGS sequence"/>
</dbReference>
<proteinExistence type="predicted"/>
<reference evidence="1 2" key="1">
    <citation type="journal article" date="2012" name="BMC Genomics">
        <title>Comparative genomics of bacteria in the genus Providencia isolated from wild Drosophila melanogaster.</title>
        <authorList>
            <person name="Galac M.R."/>
            <person name="Lazzaro B.P."/>
        </authorList>
    </citation>
    <scope>NUCLEOTIDE SEQUENCE [LARGE SCALE GENOMIC DNA]</scope>
    <source>
        <strain evidence="1 2">DSM 19968</strain>
    </source>
</reference>
<evidence type="ECO:0000313" key="1">
    <source>
        <dbReference type="EMBL" id="EKT63906.1"/>
    </source>
</evidence>
<comment type="caution">
    <text evidence="1">The sequence shown here is derived from an EMBL/GenBank/DDBJ whole genome shotgun (WGS) entry which is preliminary data.</text>
</comment>
<name>K8WVG5_9GAMM</name>
<protein>
    <submittedName>
        <fullName evidence="1">Uncharacterized protein</fullName>
    </submittedName>
</protein>
<accession>K8WVG5</accession>
<gene>
    <name evidence="1" type="ORF">OOA_03564</name>
</gene>
<dbReference type="EMBL" id="AKKL01000012">
    <property type="protein sequence ID" value="EKT63906.1"/>
    <property type="molecule type" value="Genomic_DNA"/>
</dbReference>
<organism evidence="1 2">
    <name type="scientific">Providencia burhodogranariea DSM 19968</name>
    <dbReference type="NCBI Taxonomy" id="1141662"/>
    <lineage>
        <taxon>Bacteria</taxon>
        <taxon>Pseudomonadati</taxon>
        <taxon>Pseudomonadota</taxon>
        <taxon>Gammaproteobacteria</taxon>
        <taxon>Enterobacterales</taxon>
        <taxon>Morganellaceae</taxon>
        <taxon>Providencia</taxon>
    </lineage>
</organism>
<sequence>MYSFIKKMIFENFTVKKDIKNLDSQEKALLIYFLHSRYKKRKIRLYKDASKRLIDKGILKVVDSEVKPGNKLVKISDKYYSALKNNL</sequence>
<keyword evidence="2" id="KW-1185">Reference proteome</keyword>
<dbReference type="RefSeq" id="WP_008910753.1">
    <property type="nucleotide sequence ID" value="NZ_KB233222.1"/>
</dbReference>
<evidence type="ECO:0000313" key="2">
    <source>
        <dbReference type="Proteomes" id="UP000009336"/>
    </source>
</evidence>
<dbReference type="HOGENOM" id="CLU_2480812_0_0_6"/>
<dbReference type="AlphaFoldDB" id="K8WVG5"/>